<dbReference type="SUPFAM" id="SSF56507">
    <property type="entry name" value="Methionine synthase activation domain-like"/>
    <property type="match status" value="1"/>
</dbReference>
<comment type="caution">
    <text evidence="1">The sequence shown here is derived from an EMBL/GenBank/DDBJ whole genome shotgun (WGS) entry which is preliminary data.</text>
</comment>
<accession>X1H0H0</accession>
<dbReference type="InterPro" id="IPR037010">
    <property type="entry name" value="VitB12-dep_Met_synth_activ_sf"/>
</dbReference>
<evidence type="ECO:0000313" key="1">
    <source>
        <dbReference type="EMBL" id="GAH47354.1"/>
    </source>
</evidence>
<gene>
    <name evidence="1" type="ORF">S03H2_12760</name>
</gene>
<sequence length="175" mass="19934">MEVLNDIAFQLDMDTFLARLRVDKESEDAKDIQHLVDHVAPLAKPKAVYKISYIQYKGYDTVNIGGVAFTSRVLRVNLDKIERVFPYIATCGSELEKIVAATDDFMRRFWLDTVKEMALEAGRKYLSNYLKRKYALGQMSSMSPGAGSQDLWPIEQQKQLFSIFGNVEDLIGVKL</sequence>
<protein>
    <submittedName>
        <fullName evidence="1">Uncharacterized protein</fullName>
    </submittedName>
</protein>
<dbReference type="Gene3D" id="3.40.109.40">
    <property type="match status" value="1"/>
</dbReference>
<dbReference type="AlphaFoldDB" id="X1H0H0"/>
<dbReference type="GO" id="GO:0008705">
    <property type="term" value="F:methionine synthase activity"/>
    <property type="evidence" value="ECO:0007669"/>
    <property type="project" value="InterPro"/>
</dbReference>
<name>X1H0H0_9ZZZZ</name>
<feature type="non-terminal residue" evidence="1">
    <location>
        <position position="175"/>
    </location>
</feature>
<proteinExistence type="predicted"/>
<dbReference type="EMBL" id="BARU01006484">
    <property type="protein sequence ID" value="GAH47354.1"/>
    <property type="molecule type" value="Genomic_DNA"/>
</dbReference>
<reference evidence="1" key="1">
    <citation type="journal article" date="2014" name="Front. Microbiol.">
        <title>High frequency of phylogenetically diverse reductive dehalogenase-homologous genes in deep subseafloor sedimentary metagenomes.</title>
        <authorList>
            <person name="Kawai M."/>
            <person name="Futagami T."/>
            <person name="Toyoda A."/>
            <person name="Takaki Y."/>
            <person name="Nishi S."/>
            <person name="Hori S."/>
            <person name="Arai W."/>
            <person name="Tsubouchi T."/>
            <person name="Morono Y."/>
            <person name="Uchiyama I."/>
            <person name="Ito T."/>
            <person name="Fujiyama A."/>
            <person name="Inagaki F."/>
            <person name="Takami H."/>
        </authorList>
    </citation>
    <scope>NUCLEOTIDE SEQUENCE</scope>
    <source>
        <strain evidence="1">Expedition CK06-06</strain>
    </source>
</reference>
<organism evidence="1">
    <name type="scientific">marine sediment metagenome</name>
    <dbReference type="NCBI Taxonomy" id="412755"/>
    <lineage>
        <taxon>unclassified sequences</taxon>
        <taxon>metagenomes</taxon>
        <taxon>ecological metagenomes</taxon>
    </lineage>
</organism>